<comment type="catalytic activity">
    <reaction evidence="1">
        <text>an N-(ADP-alpha-D-ribosyl)-thymidine in DNA + H2O = a thymidine in DNA + ADP-D-ribose</text>
        <dbReference type="Rhea" id="RHEA:71655"/>
        <dbReference type="Rhea" id="RHEA-COMP:13556"/>
        <dbReference type="Rhea" id="RHEA-COMP:18051"/>
        <dbReference type="ChEBI" id="CHEBI:15377"/>
        <dbReference type="ChEBI" id="CHEBI:57967"/>
        <dbReference type="ChEBI" id="CHEBI:137386"/>
        <dbReference type="ChEBI" id="CHEBI:191199"/>
    </reaction>
    <physiologicalReaction direction="left-to-right" evidence="1">
        <dbReference type="Rhea" id="RHEA:71656"/>
    </physiologicalReaction>
</comment>
<dbReference type="InterPro" id="IPR043472">
    <property type="entry name" value="Macro_dom-like"/>
</dbReference>
<name>A0ABS1XTR2_9ACTN</name>
<evidence type="ECO:0000313" key="3">
    <source>
        <dbReference type="EMBL" id="MBM0232658.1"/>
    </source>
</evidence>
<dbReference type="PANTHER" id="PTHR12521">
    <property type="entry name" value="PROTEIN C6ORF130"/>
    <property type="match status" value="1"/>
</dbReference>
<evidence type="ECO:0000259" key="2">
    <source>
        <dbReference type="PROSITE" id="PS51154"/>
    </source>
</evidence>
<gene>
    <name evidence="3" type="ORF">JNW91_12795</name>
</gene>
<dbReference type="Gene3D" id="3.40.220.10">
    <property type="entry name" value="Leucine Aminopeptidase, subunit E, domain 1"/>
    <property type="match status" value="1"/>
</dbReference>
<dbReference type="CDD" id="cd02901">
    <property type="entry name" value="Macro_Poa1p-like"/>
    <property type="match status" value="1"/>
</dbReference>
<dbReference type="PANTHER" id="PTHR12521:SF0">
    <property type="entry name" value="ADP-RIBOSE GLYCOHYDROLASE OARD1"/>
    <property type="match status" value="1"/>
</dbReference>
<keyword evidence="4" id="KW-1185">Reference proteome</keyword>
<evidence type="ECO:0000256" key="1">
    <source>
        <dbReference type="ARBA" id="ARBA00035885"/>
    </source>
</evidence>
<dbReference type="RefSeq" id="WP_203175058.1">
    <property type="nucleotide sequence ID" value="NZ_JAEVHM010000048.1"/>
</dbReference>
<accession>A0ABS1XTR2</accession>
<protein>
    <submittedName>
        <fullName evidence="3">Macro domain-containing protein</fullName>
    </submittedName>
</protein>
<reference evidence="3 4" key="1">
    <citation type="submission" date="2021-01" db="EMBL/GenBank/DDBJ databases">
        <title>Draft genome sequence of Micromonospora sp. strain STR1_7.</title>
        <authorList>
            <person name="Karlyshev A."/>
            <person name="Jawad R."/>
        </authorList>
    </citation>
    <scope>NUCLEOTIDE SEQUENCE [LARGE SCALE GENOMIC DNA]</scope>
    <source>
        <strain evidence="3 4">STR1-7</strain>
    </source>
</reference>
<dbReference type="InterPro" id="IPR002589">
    <property type="entry name" value="Macro_dom"/>
</dbReference>
<dbReference type="SMART" id="SM00506">
    <property type="entry name" value="A1pp"/>
    <property type="match status" value="1"/>
</dbReference>
<dbReference type="InterPro" id="IPR050892">
    <property type="entry name" value="ADP-ribose_metab_enzymes"/>
</dbReference>
<dbReference type="PROSITE" id="PS51154">
    <property type="entry name" value="MACRO"/>
    <property type="match status" value="1"/>
</dbReference>
<dbReference type="SUPFAM" id="SSF52949">
    <property type="entry name" value="Macro domain-like"/>
    <property type="match status" value="1"/>
</dbReference>
<evidence type="ECO:0000313" key="4">
    <source>
        <dbReference type="Proteomes" id="UP000601027"/>
    </source>
</evidence>
<feature type="domain" description="Macro" evidence="2">
    <location>
        <begin position="1"/>
        <end position="147"/>
    </location>
</feature>
<comment type="caution">
    <text evidence="3">The sequence shown here is derived from an EMBL/GenBank/DDBJ whole genome shotgun (WGS) entry which is preliminary data.</text>
</comment>
<dbReference type="EMBL" id="JAEVHM010000048">
    <property type="protein sequence ID" value="MBM0232658.1"/>
    <property type="molecule type" value="Genomic_DNA"/>
</dbReference>
<sequence>MTQGNLLNSRAQTLVNTVNCVGIMGKGIALAFKRRYPEMFQDYVRRCDAGTVKLGKPYIFRADDHLIVNFPTKDHWRSVSRLEDIENGLMYLKEHLREWGVTSIAVPPLGCGNGQLDWSVVGPTLDKHLRDFAIPVELYVPHGVEPSDAQLSLLEMPEQEGRRGDTPRVAPGAIALVDILAKIEAEPYHWPVGRVLFQKIAYFATAAGIPTSLTYEANSYGPYAASLGRLTAQLQNNGLVAEVRRGSMIETRVGSTFSDAKMHYMTELQQWEAAIARVVDLVARFDSRRAEVAGSVHYVADALRSRFGRRPTTAEVIEYVEKWKIRRKPPIKHDDIVRSVVELAAMQWIDVEADDAVAGVLTELGV</sequence>
<organism evidence="3 4">
    <name type="scientific">Micromonospora parastrephiae</name>
    <dbReference type="NCBI Taxonomy" id="2806101"/>
    <lineage>
        <taxon>Bacteria</taxon>
        <taxon>Bacillati</taxon>
        <taxon>Actinomycetota</taxon>
        <taxon>Actinomycetes</taxon>
        <taxon>Micromonosporales</taxon>
        <taxon>Micromonosporaceae</taxon>
        <taxon>Micromonospora</taxon>
    </lineage>
</organism>
<proteinExistence type="predicted"/>
<dbReference type="Pfam" id="PF01661">
    <property type="entry name" value="Macro"/>
    <property type="match status" value="1"/>
</dbReference>
<dbReference type="Proteomes" id="UP000601027">
    <property type="component" value="Unassembled WGS sequence"/>
</dbReference>